<feature type="domain" description="GH26" evidence="5">
    <location>
        <begin position="32"/>
        <end position="344"/>
    </location>
</feature>
<accession>A0ABX7GYJ1</accession>
<dbReference type="SUPFAM" id="SSF51445">
    <property type="entry name" value="(Trans)glycosidases"/>
    <property type="match status" value="1"/>
</dbReference>
<sequence length="358" mass="40298">MDPLIVLVTGDPSMISQCRQARTGTFRLNGRVIALALGLLLCPMSTLRAATETLPTLGTDAESIAQYDGTVEDAGRPLRWNMNYMKYDQAPNIKMFDALVQRGVTHIVVTIGLNHSLVEVESGMLDSDLQKIAVQLYQWQRANPQAQIIVRPFHEMNGDWYPWGFKNEHNGNRVTQFNPAWKHVRSVMRSRFPGLPFMWCANVNQGNHFMSFYPGNDQVEYLGFDGYNHSTSQGGWQNMEKIFHDSMVALRQTPGIDPRKPLVIGETATTEPNAAAAAAGHSKTEWFGRSYGNMGWWLHSEAPKFGVTTVLYFNYPDLYTGKPLPPSAYKNDYLIHDPKLPSADESRIAFRASVRDLP</sequence>
<dbReference type="PANTHER" id="PTHR40079:SF4">
    <property type="entry name" value="GH26 DOMAIN-CONTAINING PROTEIN-RELATED"/>
    <property type="match status" value="1"/>
</dbReference>
<dbReference type="EMBL" id="CP064030">
    <property type="protein sequence ID" value="QRN55567.1"/>
    <property type="molecule type" value="Genomic_DNA"/>
</dbReference>
<evidence type="ECO:0000256" key="1">
    <source>
        <dbReference type="ARBA" id="ARBA00007754"/>
    </source>
</evidence>
<feature type="active site" description="Proton donor" evidence="4">
    <location>
        <position position="155"/>
    </location>
</feature>
<dbReference type="InterPro" id="IPR017853">
    <property type="entry name" value="GH"/>
</dbReference>
<dbReference type="PROSITE" id="PS51764">
    <property type="entry name" value="GH26"/>
    <property type="match status" value="1"/>
</dbReference>
<dbReference type="Proteomes" id="UP000663181">
    <property type="component" value="Chromosome"/>
</dbReference>
<dbReference type="InterPro" id="IPR000805">
    <property type="entry name" value="Glyco_hydro_26"/>
</dbReference>
<evidence type="ECO:0000256" key="2">
    <source>
        <dbReference type="ARBA" id="ARBA00022801"/>
    </source>
</evidence>
<keyword evidence="2 4" id="KW-0378">Hydrolase</keyword>
<organism evidence="6 7">
    <name type="scientific">Dyella caseinilytica</name>
    <dbReference type="NCBI Taxonomy" id="1849581"/>
    <lineage>
        <taxon>Bacteria</taxon>
        <taxon>Pseudomonadati</taxon>
        <taxon>Pseudomonadota</taxon>
        <taxon>Gammaproteobacteria</taxon>
        <taxon>Lysobacterales</taxon>
        <taxon>Rhodanobacteraceae</taxon>
        <taxon>Dyella</taxon>
    </lineage>
</organism>
<keyword evidence="7" id="KW-1185">Reference proteome</keyword>
<name>A0ABX7GYJ1_9GAMM</name>
<evidence type="ECO:0000313" key="7">
    <source>
        <dbReference type="Proteomes" id="UP000663181"/>
    </source>
</evidence>
<keyword evidence="3 4" id="KW-0326">Glycosidase</keyword>
<dbReference type="Gene3D" id="3.20.20.80">
    <property type="entry name" value="Glycosidases"/>
    <property type="match status" value="1"/>
</dbReference>
<evidence type="ECO:0000259" key="5">
    <source>
        <dbReference type="PROSITE" id="PS51764"/>
    </source>
</evidence>
<evidence type="ECO:0000256" key="4">
    <source>
        <dbReference type="PROSITE-ProRule" id="PRU01100"/>
    </source>
</evidence>
<protein>
    <recommendedName>
        <fullName evidence="5">GH26 domain-containing protein</fullName>
    </recommendedName>
</protein>
<feature type="active site" description="Nucleophile" evidence="4">
    <location>
        <position position="266"/>
    </location>
</feature>
<proteinExistence type="inferred from homology"/>
<dbReference type="PANTHER" id="PTHR40079">
    <property type="entry name" value="MANNAN ENDO-1,4-BETA-MANNOSIDASE E-RELATED"/>
    <property type="match status" value="1"/>
</dbReference>
<evidence type="ECO:0000313" key="6">
    <source>
        <dbReference type="EMBL" id="QRN55567.1"/>
    </source>
</evidence>
<dbReference type="InterPro" id="IPR022790">
    <property type="entry name" value="GH26_dom"/>
</dbReference>
<dbReference type="RefSeq" id="WP_188799133.1">
    <property type="nucleotide sequence ID" value="NZ_BMIZ01000001.1"/>
</dbReference>
<comment type="similarity">
    <text evidence="1 4">Belongs to the glycosyl hydrolase 26 family.</text>
</comment>
<evidence type="ECO:0000256" key="3">
    <source>
        <dbReference type="ARBA" id="ARBA00023295"/>
    </source>
</evidence>
<dbReference type="Pfam" id="PF02156">
    <property type="entry name" value="Glyco_hydro_26"/>
    <property type="match status" value="1"/>
</dbReference>
<reference evidence="6 7" key="1">
    <citation type="submission" date="2020-10" db="EMBL/GenBank/DDBJ databases">
        <title>Phylogeny of dyella-like bacteria.</title>
        <authorList>
            <person name="Fu J."/>
        </authorList>
    </citation>
    <scope>NUCLEOTIDE SEQUENCE [LARGE SCALE GENOMIC DNA]</scope>
    <source>
        <strain evidence="6 7">DHOB09</strain>
    </source>
</reference>
<gene>
    <name evidence="6" type="ORF">ISN74_09715</name>
</gene>